<evidence type="ECO:0000313" key="2">
    <source>
        <dbReference type="EMBL" id="KAJ8367166.1"/>
    </source>
</evidence>
<dbReference type="AlphaFoldDB" id="A0AAD7R716"/>
<feature type="region of interest" description="Disordered" evidence="1">
    <location>
        <begin position="1"/>
        <end position="35"/>
    </location>
</feature>
<comment type="caution">
    <text evidence="2">The sequence shown here is derived from an EMBL/GenBank/DDBJ whole genome shotgun (WGS) entry which is preliminary data.</text>
</comment>
<dbReference type="EMBL" id="JAINUG010000499">
    <property type="protein sequence ID" value="KAJ8367166.1"/>
    <property type="molecule type" value="Genomic_DNA"/>
</dbReference>
<accession>A0AAD7R716</accession>
<organism evidence="2 3">
    <name type="scientific">Aldrovandia affinis</name>
    <dbReference type="NCBI Taxonomy" id="143900"/>
    <lineage>
        <taxon>Eukaryota</taxon>
        <taxon>Metazoa</taxon>
        <taxon>Chordata</taxon>
        <taxon>Craniata</taxon>
        <taxon>Vertebrata</taxon>
        <taxon>Euteleostomi</taxon>
        <taxon>Actinopterygii</taxon>
        <taxon>Neopterygii</taxon>
        <taxon>Teleostei</taxon>
        <taxon>Notacanthiformes</taxon>
        <taxon>Halosauridae</taxon>
        <taxon>Aldrovandia</taxon>
    </lineage>
</organism>
<gene>
    <name evidence="2" type="ORF">AAFF_G00324650</name>
</gene>
<dbReference type="Proteomes" id="UP001221898">
    <property type="component" value="Unassembled WGS sequence"/>
</dbReference>
<sequence>MSPYSHSHGNLPGFVGMSPPPGHAHHHGPHPGINGLYSLHSFPGALGPRPFEPESEYKPSSLVALRMKAKDPGSLLSWPT</sequence>
<protein>
    <submittedName>
        <fullName evidence="2">Uncharacterized protein</fullName>
    </submittedName>
</protein>
<reference evidence="2" key="1">
    <citation type="journal article" date="2023" name="Science">
        <title>Genome structures resolve the early diversification of teleost fishes.</title>
        <authorList>
            <person name="Parey E."/>
            <person name="Louis A."/>
            <person name="Montfort J."/>
            <person name="Bouchez O."/>
            <person name="Roques C."/>
            <person name="Iampietro C."/>
            <person name="Lluch J."/>
            <person name="Castinel A."/>
            <person name="Donnadieu C."/>
            <person name="Desvignes T."/>
            <person name="Floi Bucao C."/>
            <person name="Jouanno E."/>
            <person name="Wen M."/>
            <person name="Mejri S."/>
            <person name="Dirks R."/>
            <person name="Jansen H."/>
            <person name="Henkel C."/>
            <person name="Chen W.J."/>
            <person name="Zahm M."/>
            <person name="Cabau C."/>
            <person name="Klopp C."/>
            <person name="Thompson A.W."/>
            <person name="Robinson-Rechavi M."/>
            <person name="Braasch I."/>
            <person name="Lecointre G."/>
            <person name="Bobe J."/>
            <person name="Postlethwait J.H."/>
            <person name="Berthelot C."/>
            <person name="Roest Crollius H."/>
            <person name="Guiguen Y."/>
        </authorList>
    </citation>
    <scope>NUCLEOTIDE SEQUENCE</scope>
    <source>
        <strain evidence="2">NC1722</strain>
    </source>
</reference>
<name>A0AAD7R716_9TELE</name>
<evidence type="ECO:0000313" key="3">
    <source>
        <dbReference type="Proteomes" id="UP001221898"/>
    </source>
</evidence>
<proteinExistence type="predicted"/>
<evidence type="ECO:0000256" key="1">
    <source>
        <dbReference type="SAM" id="MobiDB-lite"/>
    </source>
</evidence>
<keyword evidence="3" id="KW-1185">Reference proteome</keyword>